<evidence type="ECO:0000259" key="13">
    <source>
        <dbReference type="PROSITE" id="PS50109"/>
    </source>
</evidence>
<evidence type="ECO:0000256" key="2">
    <source>
        <dbReference type="ARBA" id="ARBA00004651"/>
    </source>
</evidence>
<keyword evidence="6" id="KW-0808">Transferase</keyword>
<dbReference type="PROSITE" id="PS50113">
    <property type="entry name" value="PAC"/>
    <property type="match status" value="1"/>
</dbReference>
<dbReference type="GO" id="GO:0005886">
    <property type="term" value="C:plasma membrane"/>
    <property type="evidence" value="ECO:0007669"/>
    <property type="project" value="UniProtKB-SubCell"/>
</dbReference>
<evidence type="ECO:0000256" key="7">
    <source>
        <dbReference type="ARBA" id="ARBA00022692"/>
    </source>
</evidence>
<name>F7XQH4_METZD</name>
<evidence type="ECO:0000313" key="17">
    <source>
        <dbReference type="Proteomes" id="UP000006622"/>
    </source>
</evidence>
<dbReference type="CDD" id="cd12913">
    <property type="entry name" value="PDC1_MCP_like"/>
    <property type="match status" value="1"/>
</dbReference>
<dbReference type="InterPro" id="IPR003660">
    <property type="entry name" value="HAMP_dom"/>
</dbReference>
<protein>
    <recommendedName>
        <fullName evidence="3">histidine kinase</fullName>
        <ecNumber evidence="3">2.7.13.3</ecNumber>
    </recommendedName>
</protein>
<dbReference type="Pfam" id="PF08447">
    <property type="entry name" value="PAS_3"/>
    <property type="match status" value="1"/>
</dbReference>
<dbReference type="Pfam" id="PF07568">
    <property type="entry name" value="HisKA_2"/>
    <property type="match status" value="1"/>
</dbReference>
<dbReference type="GO" id="GO:0007165">
    <property type="term" value="P:signal transduction"/>
    <property type="evidence" value="ECO:0007669"/>
    <property type="project" value="InterPro"/>
</dbReference>
<feature type="domain" description="PAC" evidence="14">
    <location>
        <begin position="577"/>
        <end position="629"/>
    </location>
</feature>
<dbReference type="InterPro" id="IPR005467">
    <property type="entry name" value="His_kinase_dom"/>
</dbReference>
<dbReference type="Gene3D" id="3.30.450.20">
    <property type="entry name" value="PAS domain"/>
    <property type="match status" value="3"/>
</dbReference>
<comment type="subcellular location">
    <subcellularLocation>
        <location evidence="2">Cell membrane</location>
        <topology evidence="2">Multi-pass membrane protein</topology>
    </subcellularLocation>
</comment>
<feature type="domain" description="HAMP" evidence="15">
    <location>
        <begin position="381"/>
        <end position="433"/>
    </location>
</feature>
<keyword evidence="8 16" id="KW-0418">Kinase</keyword>
<dbReference type="CDD" id="cd06225">
    <property type="entry name" value="HAMP"/>
    <property type="match status" value="1"/>
</dbReference>
<dbReference type="AlphaFoldDB" id="F7XQH4"/>
<keyword evidence="11" id="KW-0175">Coiled coil</keyword>
<dbReference type="InterPro" id="IPR035965">
    <property type="entry name" value="PAS-like_dom_sf"/>
</dbReference>
<dbReference type="InterPro" id="IPR033479">
    <property type="entry name" value="dCache_1"/>
</dbReference>
<keyword evidence="10 12" id="KW-0472">Membrane</keyword>
<dbReference type="Pfam" id="PF02518">
    <property type="entry name" value="HATPase_c"/>
    <property type="match status" value="1"/>
</dbReference>
<feature type="transmembrane region" description="Helical" evidence="12">
    <location>
        <begin position="12"/>
        <end position="35"/>
    </location>
</feature>
<evidence type="ECO:0000256" key="5">
    <source>
        <dbReference type="ARBA" id="ARBA00022553"/>
    </source>
</evidence>
<accession>F7XQH4</accession>
<dbReference type="InterPro" id="IPR013655">
    <property type="entry name" value="PAS_fold_3"/>
</dbReference>
<dbReference type="PANTHER" id="PTHR43065">
    <property type="entry name" value="SENSOR HISTIDINE KINASE"/>
    <property type="match status" value="1"/>
</dbReference>
<dbReference type="SUPFAM" id="SSF55874">
    <property type="entry name" value="ATPase domain of HSP90 chaperone/DNA topoisomerase II/histidine kinase"/>
    <property type="match status" value="1"/>
</dbReference>
<gene>
    <name evidence="16" type="ordered locus">Mzhil_0608</name>
</gene>
<dbReference type="HOGENOM" id="CLU_013348_0_0_2"/>
<dbReference type="InterPro" id="IPR001610">
    <property type="entry name" value="PAC"/>
</dbReference>
<dbReference type="KEGG" id="mzh:Mzhil_0608"/>
<feature type="transmembrane region" description="Helical" evidence="12">
    <location>
        <begin position="312"/>
        <end position="331"/>
    </location>
</feature>
<feature type="coiled-coil region" evidence="11">
    <location>
        <begin position="473"/>
        <end position="510"/>
    </location>
</feature>
<evidence type="ECO:0000259" key="15">
    <source>
        <dbReference type="PROSITE" id="PS50885"/>
    </source>
</evidence>
<keyword evidence="5" id="KW-0597">Phosphoprotein</keyword>
<keyword evidence="17" id="KW-1185">Reference proteome</keyword>
<evidence type="ECO:0000256" key="10">
    <source>
        <dbReference type="ARBA" id="ARBA00023136"/>
    </source>
</evidence>
<dbReference type="SMART" id="SM00086">
    <property type="entry name" value="PAC"/>
    <property type="match status" value="1"/>
</dbReference>
<dbReference type="PROSITE" id="PS50109">
    <property type="entry name" value="HIS_KIN"/>
    <property type="match status" value="1"/>
</dbReference>
<dbReference type="PROSITE" id="PS50885">
    <property type="entry name" value="HAMP"/>
    <property type="match status" value="1"/>
</dbReference>
<evidence type="ECO:0000256" key="12">
    <source>
        <dbReference type="SAM" id="Phobius"/>
    </source>
</evidence>
<dbReference type="Gene3D" id="3.30.565.10">
    <property type="entry name" value="Histidine kinase-like ATPase, C-terminal domain"/>
    <property type="match status" value="1"/>
</dbReference>
<dbReference type="CDD" id="cd00130">
    <property type="entry name" value="PAS"/>
    <property type="match status" value="1"/>
</dbReference>
<evidence type="ECO:0000256" key="8">
    <source>
        <dbReference type="ARBA" id="ARBA00022777"/>
    </source>
</evidence>
<evidence type="ECO:0000256" key="6">
    <source>
        <dbReference type="ARBA" id="ARBA00022679"/>
    </source>
</evidence>
<dbReference type="Gene3D" id="1.20.120.1530">
    <property type="match status" value="1"/>
</dbReference>
<dbReference type="SMART" id="SM00304">
    <property type="entry name" value="HAMP"/>
    <property type="match status" value="1"/>
</dbReference>
<dbReference type="STRING" id="679901.Mzhil_0608"/>
<dbReference type="Proteomes" id="UP000006622">
    <property type="component" value="Chromosome"/>
</dbReference>
<dbReference type="InterPro" id="IPR000700">
    <property type="entry name" value="PAS-assoc_C"/>
</dbReference>
<dbReference type="InterPro" id="IPR036890">
    <property type="entry name" value="HATPase_C_sf"/>
</dbReference>
<dbReference type="GO" id="GO:0004673">
    <property type="term" value="F:protein histidine kinase activity"/>
    <property type="evidence" value="ECO:0007669"/>
    <property type="project" value="UniProtKB-EC"/>
</dbReference>
<dbReference type="NCBIfam" id="TIGR00229">
    <property type="entry name" value="sensory_box"/>
    <property type="match status" value="1"/>
</dbReference>
<reference evidence="16" key="1">
    <citation type="submission" date="2010-07" db="EMBL/GenBank/DDBJ databases">
        <title>The complete genome of Methanosalsum zhilinae DSM 4017.</title>
        <authorList>
            <consortium name="US DOE Joint Genome Institute (JGI-PGF)"/>
            <person name="Lucas S."/>
            <person name="Copeland A."/>
            <person name="Lapidus A."/>
            <person name="Glavina del Rio T."/>
            <person name="Dalin E."/>
            <person name="Tice H."/>
            <person name="Bruce D."/>
            <person name="Goodwin L."/>
            <person name="Pitluck S."/>
            <person name="Kyrpides N."/>
            <person name="Mavromatis K."/>
            <person name="Ovchinnikova G."/>
            <person name="Daligault H."/>
            <person name="Detter J.C."/>
            <person name="Han C."/>
            <person name="Tapia R."/>
            <person name="Larimer F."/>
            <person name="Land M."/>
            <person name="Hauser L."/>
            <person name="Markowitz V."/>
            <person name="Cheng J.-F."/>
            <person name="Hugenholtz P."/>
            <person name="Woyke T."/>
            <person name="Wu D."/>
            <person name="Spring S."/>
            <person name="Schueler E."/>
            <person name="Brambilla E."/>
            <person name="Klenk H.-P."/>
            <person name="Eisen J.A."/>
        </authorList>
    </citation>
    <scope>NUCLEOTIDE SEQUENCE</scope>
    <source>
        <strain evidence="16">DSM 4017</strain>
    </source>
</reference>
<feature type="domain" description="Histidine kinase" evidence="13">
    <location>
        <begin position="637"/>
        <end position="828"/>
    </location>
</feature>
<keyword evidence="9 12" id="KW-1133">Transmembrane helix</keyword>
<dbReference type="InterPro" id="IPR011495">
    <property type="entry name" value="Sig_transdc_His_kin_sub2_dim/P"/>
</dbReference>
<dbReference type="Pfam" id="PF18947">
    <property type="entry name" value="HAMP_2"/>
    <property type="match status" value="1"/>
</dbReference>
<dbReference type="InterPro" id="IPR000014">
    <property type="entry name" value="PAS"/>
</dbReference>
<dbReference type="EC" id="2.7.13.3" evidence="3"/>
<evidence type="ECO:0000313" key="16">
    <source>
        <dbReference type="EMBL" id="AEH60475.1"/>
    </source>
</evidence>
<dbReference type="PANTHER" id="PTHR43065:SF23">
    <property type="entry name" value="SENSOR HISTIDINE KINASE PDTAS"/>
    <property type="match status" value="1"/>
</dbReference>
<evidence type="ECO:0000256" key="1">
    <source>
        <dbReference type="ARBA" id="ARBA00000085"/>
    </source>
</evidence>
<organism evidence="16 17">
    <name type="scientific">Methanosalsum zhilinae (strain DSM 4017 / NBRC 107636 / OCM 62 / WeN5)</name>
    <name type="common">Methanohalophilus zhilinae</name>
    <dbReference type="NCBI Taxonomy" id="679901"/>
    <lineage>
        <taxon>Archaea</taxon>
        <taxon>Methanobacteriati</taxon>
        <taxon>Methanobacteriota</taxon>
        <taxon>Stenosarchaea group</taxon>
        <taxon>Methanomicrobia</taxon>
        <taxon>Methanosarcinales</taxon>
        <taxon>Methanosarcinaceae</taxon>
        <taxon>Methanosalsum</taxon>
    </lineage>
</organism>
<evidence type="ECO:0000259" key="14">
    <source>
        <dbReference type="PROSITE" id="PS50113"/>
    </source>
</evidence>
<dbReference type="OrthoDB" id="8127at2157"/>
<dbReference type="CDD" id="cd12912">
    <property type="entry name" value="PDC2_MCP_like"/>
    <property type="match status" value="1"/>
</dbReference>
<sequence length="828" mass="94006" precursor="true">MLDKNLNLKLKLVLYIVVGIILIMTISTAIIISTVTSQEANLAYMQSIETANNYANQFDSDMSSHQAIGSTIAHSMSVYKSSSRDEVNSILENLLIENPSLIGTYVCYEPDAFDGKDNEFINTTGHDSTGRFIPYWNKINGPVRLDPLIDYETADYYQLPKQLQDEVITEAYYYEGAFIVSFVTPIFKDYEFIGIGGVDVSLEYIDDVVSSIRIFDSGYAIMTDKTATLLSHPENKEWIGSRTLYDFDIPEISEMADDIRQGKGGYIETIDPTTGKEVIMFYEPVETGNFSFILTVPLDEMLAGVTDLRNRMLLISSIAIIFMSIIAYIIANSFTDSIDQIVSGFRRVADDVVRGKLDTRADNNVDPDFKEIPDGLNEILDAVISPIRETVRVTNALADGKLGSRVQMDVQGEFKQLGNTLDCFAIELNNIIDDSNAVLVAFQKNNFKRGIRVEGNGDFKKLTDGIEEARLSLRRMTMEREMAEISLQNYAQQLERSNKLKEEMEKIIDRSPVIVFKWNPENNWPVEFVSDNISQFGYSKKDFESGKLTYGDILHPDDITRVRSQLSKSCKSRLTEFTNEYRILTKDGDIRWIDERTFIKCSPEGKLIQLQGIIFDITDRKKAQEALLHAEEIRKKEIHHRIKNNLQVISSLLDLEADNFTDPKVIEAFQNSQNRVVSMALIHEELHQSKDIEYVNFTDYIQNLTYSLFQSYRVNTDNIKLNLELEDIFLEMDTAIPLGIIINELISNSLKHAFSDIDDGMINIVLYFDKNENNHVLIVHDTGKGIPQNIDIQNTESLGLQLVTTLVNQIGGNIKLDNSAGARFEIRF</sequence>
<keyword evidence="4" id="KW-1003">Cell membrane</keyword>
<evidence type="ECO:0000256" key="9">
    <source>
        <dbReference type="ARBA" id="ARBA00022989"/>
    </source>
</evidence>
<dbReference type="Pfam" id="PF02743">
    <property type="entry name" value="dCache_1"/>
    <property type="match status" value="1"/>
</dbReference>
<evidence type="ECO:0000256" key="4">
    <source>
        <dbReference type="ARBA" id="ARBA00022475"/>
    </source>
</evidence>
<evidence type="ECO:0000256" key="11">
    <source>
        <dbReference type="SAM" id="Coils"/>
    </source>
</evidence>
<comment type="catalytic activity">
    <reaction evidence="1">
        <text>ATP + protein L-histidine = ADP + protein N-phospho-L-histidine.</text>
        <dbReference type="EC" id="2.7.13.3"/>
    </reaction>
</comment>
<evidence type="ECO:0000256" key="3">
    <source>
        <dbReference type="ARBA" id="ARBA00012438"/>
    </source>
</evidence>
<dbReference type="SUPFAM" id="SSF55785">
    <property type="entry name" value="PYP-like sensor domain (PAS domain)"/>
    <property type="match status" value="1"/>
</dbReference>
<dbReference type="SMART" id="SM00387">
    <property type="entry name" value="HATPase_c"/>
    <property type="match status" value="1"/>
</dbReference>
<dbReference type="EMBL" id="CP002101">
    <property type="protein sequence ID" value="AEH60475.1"/>
    <property type="molecule type" value="Genomic_DNA"/>
</dbReference>
<proteinExistence type="predicted"/>
<dbReference type="InterPro" id="IPR003594">
    <property type="entry name" value="HATPase_dom"/>
</dbReference>
<keyword evidence="7 12" id="KW-0812">Transmembrane</keyword>